<comment type="caution">
    <text evidence="2">The sequence shown here is derived from an EMBL/GenBank/DDBJ whole genome shotgun (WGS) entry which is preliminary data.</text>
</comment>
<dbReference type="Proteomes" id="UP000335636">
    <property type="component" value="Unassembled WGS sequence"/>
</dbReference>
<proteinExistence type="predicted"/>
<protein>
    <submittedName>
        <fullName evidence="2">Uncharacterized protein</fullName>
    </submittedName>
</protein>
<evidence type="ECO:0000256" key="1">
    <source>
        <dbReference type="SAM" id="MobiDB-lite"/>
    </source>
</evidence>
<evidence type="ECO:0000313" key="2">
    <source>
        <dbReference type="EMBL" id="VTJ78144.1"/>
    </source>
</evidence>
<organism evidence="2 3">
    <name type="scientific">Marmota monax</name>
    <name type="common">Woodchuck</name>
    <dbReference type="NCBI Taxonomy" id="9995"/>
    <lineage>
        <taxon>Eukaryota</taxon>
        <taxon>Metazoa</taxon>
        <taxon>Chordata</taxon>
        <taxon>Craniata</taxon>
        <taxon>Vertebrata</taxon>
        <taxon>Euteleostomi</taxon>
        <taxon>Mammalia</taxon>
        <taxon>Eutheria</taxon>
        <taxon>Euarchontoglires</taxon>
        <taxon>Glires</taxon>
        <taxon>Rodentia</taxon>
        <taxon>Sciuromorpha</taxon>
        <taxon>Sciuridae</taxon>
        <taxon>Xerinae</taxon>
        <taxon>Marmotini</taxon>
        <taxon>Marmota</taxon>
    </lineage>
</organism>
<keyword evidence="3" id="KW-1185">Reference proteome</keyword>
<dbReference type="AlphaFoldDB" id="A0A5E4C8H3"/>
<accession>A0A5E4C8H3</accession>
<reference evidence="2" key="1">
    <citation type="submission" date="2019-04" db="EMBL/GenBank/DDBJ databases">
        <authorList>
            <person name="Alioto T."/>
            <person name="Alioto T."/>
        </authorList>
    </citation>
    <scope>NUCLEOTIDE SEQUENCE [LARGE SCALE GENOMIC DNA]</scope>
</reference>
<gene>
    <name evidence="2" type="ORF">MONAX_5E026589</name>
</gene>
<dbReference type="EMBL" id="CABDUW010001044">
    <property type="protein sequence ID" value="VTJ78144.1"/>
    <property type="molecule type" value="Genomic_DNA"/>
</dbReference>
<sequence>MVNEENEFNHLTSLPRWMLMAGTERNTGREEEPKRRASSHRWRLLASNKPQQANFPGMDE</sequence>
<name>A0A5E4C8H3_MARMO</name>
<feature type="compositionally biased region" description="Basic and acidic residues" evidence="1">
    <location>
        <begin position="26"/>
        <end position="35"/>
    </location>
</feature>
<evidence type="ECO:0000313" key="3">
    <source>
        <dbReference type="Proteomes" id="UP000335636"/>
    </source>
</evidence>
<feature type="region of interest" description="Disordered" evidence="1">
    <location>
        <begin position="18"/>
        <end position="60"/>
    </location>
</feature>
<feature type="non-terminal residue" evidence="2">
    <location>
        <position position="60"/>
    </location>
</feature>